<reference evidence="1 2" key="1">
    <citation type="submission" date="2018-12" db="EMBL/GenBank/DDBJ databases">
        <title>Hymenobacter gummosus sp. nov., isolated from a spring.</title>
        <authorList>
            <person name="Nie L."/>
        </authorList>
    </citation>
    <scope>NUCLEOTIDE SEQUENCE [LARGE SCALE GENOMIC DNA]</scope>
    <source>
        <strain evidence="1 2">KCTC 52166</strain>
    </source>
</reference>
<protein>
    <submittedName>
        <fullName evidence="1">PIG-L family deacetylase</fullName>
    </submittedName>
</protein>
<dbReference type="EMBL" id="RXOF01000023">
    <property type="protein sequence ID" value="RTQ44991.1"/>
    <property type="molecule type" value="Genomic_DNA"/>
</dbReference>
<dbReference type="Proteomes" id="UP000282184">
    <property type="component" value="Unassembled WGS sequence"/>
</dbReference>
<dbReference type="AlphaFoldDB" id="A0A3S0HIZ8"/>
<dbReference type="SUPFAM" id="SSF102588">
    <property type="entry name" value="LmbE-like"/>
    <property type="match status" value="1"/>
</dbReference>
<dbReference type="Gene3D" id="3.40.50.10320">
    <property type="entry name" value="LmbE-like"/>
    <property type="match status" value="1"/>
</dbReference>
<dbReference type="RefSeq" id="WP_126696306.1">
    <property type="nucleotide sequence ID" value="NZ_RXOF01000023.1"/>
</dbReference>
<sequence length="249" mass="27283">MTNRPAALLDLPLRLPESAAALGPTAILIPHPDDESLGCGGLLALLRQAGLPVSAALVTDGTMSHPNSVRFPPQARQQLREQELRRALHELGVDDGNLLTLNLPDGAAPHSSAQPGFAEAAQRLAHWLQQQQPQTLLLPWRRDPHPDHRATYALAQAALARLPQPLRQLEYVVWAWQRAAADDLPRPDEVQGWRLDVGPVLAQKQQAIHAHQSQLGGLIDDDPAGFQLSPDMLAHFAQPFETYFEALHS</sequence>
<name>A0A3S0HIZ8_9BACT</name>
<dbReference type="OrthoDB" id="9790023at2"/>
<evidence type="ECO:0000313" key="1">
    <source>
        <dbReference type="EMBL" id="RTQ44991.1"/>
    </source>
</evidence>
<dbReference type="PANTHER" id="PTHR12993">
    <property type="entry name" value="N-ACETYLGLUCOSAMINYL-PHOSPHATIDYLINOSITOL DE-N-ACETYLASE-RELATED"/>
    <property type="match status" value="1"/>
</dbReference>
<dbReference type="InterPro" id="IPR024078">
    <property type="entry name" value="LmbE-like_dom_sf"/>
</dbReference>
<comment type="caution">
    <text evidence="1">The sequence shown here is derived from an EMBL/GenBank/DDBJ whole genome shotgun (WGS) entry which is preliminary data.</text>
</comment>
<dbReference type="PANTHER" id="PTHR12993:SF29">
    <property type="entry name" value="BLR3841 PROTEIN"/>
    <property type="match status" value="1"/>
</dbReference>
<dbReference type="GO" id="GO:0016811">
    <property type="term" value="F:hydrolase activity, acting on carbon-nitrogen (but not peptide) bonds, in linear amides"/>
    <property type="evidence" value="ECO:0007669"/>
    <property type="project" value="TreeGrafter"/>
</dbReference>
<accession>A0A3S0HIZ8</accession>
<keyword evidence="2" id="KW-1185">Reference proteome</keyword>
<dbReference type="Pfam" id="PF02585">
    <property type="entry name" value="PIG-L"/>
    <property type="match status" value="1"/>
</dbReference>
<proteinExistence type="predicted"/>
<dbReference type="InterPro" id="IPR003737">
    <property type="entry name" value="GlcNAc_PI_deacetylase-related"/>
</dbReference>
<gene>
    <name evidence="1" type="ORF">EJV47_26860</name>
</gene>
<evidence type="ECO:0000313" key="2">
    <source>
        <dbReference type="Proteomes" id="UP000282184"/>
    </source>
</evidence>
<organism evidence="1 2">
    <name type="scientific">Hymenobacter gummosus</name>
    <dbReference type="NCBI Taxonomy" id="1776032"/>
    <lineage>
        <taxon>Bacteria</taxon>
        <taxon>Pseudomonadati</taxon>
        <taxon>Bacteroidota</taxon>
        <taxon>Cytophagia</taxon>
        <taxon>Cytophagales</taxon>
        <taxon>Hymenobacteraceae</taxon>
        <taxon>Hymenobacter</taxon>
    </lineage>
</organism>